<dbReference type="GO" id="GO:0046872">
    <property type="term" value="F:metal ion binding"/>
    <property type="evidence" value="ECO:0007669"/>
    <property type="project" value="UniProtKB-KW"/>
</dbReference>
<accession>A0A1M6T9E4</accession>
<reference evidence="5" key="1">
    <citation type="submission" date="2016-11" db="EMBL/GenBank/DDBJ databases">
        <authorList>
            <person name="Varghese N."/>
            <person name="Submissions S."/>
        </authorList>
    </citation>
    <scope>NUCLEOTIDE SEQUENCE [LARGE SCALE GENOMIC DNA]</scope>
    <source>
        <strain evidence="5">DSM 18569</strain>
    </source>
</reference>
<gene>
    <name evidence="4" type="ORF">SAMN02746009_01116</name>
</gene>
<evidence type="ECO:0000256" key="2">
    <source>
        <dbReference type="ARBA" id="ARBA00023180"/>
    </source>
</evidence>
<feature type="compositionally biased region" description="Basic and acidic residues" evidence="3">
    <location>
        <begin position="175"/>
        <end position="196"/>
    </location>
</feature>
<sequence>MKAKGVNQFVNNVVYNWEAGAYILGGSERASAANISGNYFISGPGNAKPAFTRGNQNFSLFAEDNFQDSTRNGRLDGTLIPTANYGPVRWQSRPYAYPGVTPRTAAQAYAYVVAHAGASLRRDAVDRRLLQELTSLGKLGQIIQTENDTPMHGPGPLASGPAPPDTDQDGMPDAWEQRHGLNPRHPADRHQDRNHDGYSNLEEYLQEPTQEAAPARLSK</sequence>
<evidence type="ECO:0000313" key="5">
    <source>
        <dbReference type="Proteomes" id="UP000183947"/>
    </source>
</evidence>
<dbReference type="STRING" id="1121959.SAMN02746009_01116"/>
<name>A0A1M6T9E4_9BACT</name>
<dbReference type="Proteomes" id="UP000183947">
    <property type="component" value="Unassembled WGS sequence"/>
</dbReference>
<organism evidence="4 5">
    <name type="scientific">Hymenobacter psychrotolerans DSM 18569</name>
    <dbReference type="NCBI Taxonomy" id="1121959"/>
    <lineage>
        <taxon>Bacteria</taxon>
        <taxon>Pseudomonadati</taxon>
        <taxon>Bacteroidota</taxon>
        <taxon>Cytophagia</taxon>
        <taxon>Cytophagales</taxon>
        <taxon>Hymenobacteraceae</taxon>
        <taxon>Hymenobacter</taxon>
    </lineage>
</organism>
<evidence type="ECO:0000256" key="1">
    <source>
        <dbReference type="ARBA" id="ARBA00022723"/>
    </source>
</evidence>
<feature type="region of interest" description="Disordered" evidence="3">
    <location>
        <begin position="145"/>
        <end position="219"/>
    </location>
</feature>
<keyword evidence="5" id="KW-1185">Reference proteome</keyword>
<dbReference type="RefSeq" id="WP_211617582.1">
    <property type="nucleotide sequence ID" value="NZ_FRAS01000003.1"/>
</dbReference>
<evidence type="ECO:0000313" key="4">
    <source>
        <dbReference type="EMBL" id="SHK53368.1"/>
    </source>
</evidence>
<dbReference type="InterPro" id="IPR012334">
    <property type="entry name" value="Pectin_lyas_fold"/>
</dbReference>
<dbReference type="Gene3D" id="2.160.20.10">
    <property type="entry name" value="Single-stranded right-handed beta-helix, Pectin lyase-like"/>
    <property type="match status" value="1"/>
</dbReference>
<dbReference type="PANTHER" id="PTHR42970:SF1">
    <property type="entry name" value="PECTATE LYASE C-RELATED"/>
    <property type="match status" value="1"/>
</dbReference>
<dbReference type="InterPro" id="IPR011050">
    <property type="entry name" value="Pectin_lyase_fold/virulence"/>
</dbReference>
<dbReference type="AlphaFoldDB" id="A0A1M6T9E4"/>
<keyword evidence="1" id="KW-0479">Metal-binding</keyword>
<dbReference type="InterPro" id="IPR052063">
    <property type="entry name" value="Polysaccharide_Lyase_1"/>
</dbReference>
<keyword evidence="2" id="KW-0325">Glycoprotein</keyword>
<protein>
    <recommendedName>
        <fullName evidence="6">Pectate lyase</fullName>
    </recommendedName>
</protein>
<dbReference type="EMBL" id="FRAS01000003">
    <property type="protein sequence ID" value="SHK53368.1"/>
    <property type="molecule type" value="Genomic_DNA"/>
</dbReference>
<proteinExistence type="predicted"/>
<evidence type="ECO:0000256" key="3">
    <source>
        <dbReference type="SAM" id="MobiDB-lite"/>
    </source>
</evidence>
<evidence type="ECO:0008006" key="6">
    <source>
        <dbReference type="Google" id="ProtNLM"/>
    </source>
</evidence>
<dbReference type="SUPFAM" id="SSF51126">
    <property type="entry name" value="Pectin lyase-like"/>
    <property type="match status" value="1"/>
</dbReference>
<dbReference type="PANTHER" id="PTHR42970">
    <property type="entry name" value="PECTATE LYASE C-RELATED"/>
    <property type="match status" value="1"/>
</dbReference>